<keyword evidence="12" id="KW-0325">Glycoprotein</keyword>
<keyword evidence="11" id="KW-1015">Disulfide bond</keyword>
<dbReference type="EMBL" id="BTGB01000009">
    <property type="protein sequence ID" value="GMM48638.1"/>
    <property type="molecule type" value="Genomic_DNA"/>
</dbReference>
<dbReference type="SUPFAM" id="SSF55895">
    <property type="entry name" value="Ribonuclease Rh-like"/>
    <property type="match status" value="1"/>
</dbReference>
<feature type="active site" evidence="16">
    <location>
        <position position="131"/>
    </location>
</feature>
<dbReference type="Proteomes" id="UP001378960">
    <property type="component" value="Unassembled WGS sequence"/>
</dbReference>
<evidence type="ECO:0000256" key="12">
    <source>
        <dbReference type="ARBA" id="ARBA00023180"/>
    </source>
</evidence>
<dbReference type="GO" id="GO:0006401">
    <property type="term" value="P:RNA catabolic process"/>
    <property type="evidence" value="ECO:0007669"/>
    <property type="project" value="TreeGrafter"/>
</dbReference>
<dbReference type="CDD" id="cd01061">
    <property type="entry name" value="RNase_T2_euk"/>
    <property type="match status" value="1"/>
</dbReference>
<accession>A0AAV5RBR8</accession>
<evidence type="ECO:0000256" key="16">
    <source>
        <dbReference type="PIRSR" id="PIRSR633697-1"/>
    </source>
</evidence>
<comment type="function">
    <text evidence="14">Rnase which modulates cell survival under stress conditions. Released from the vacuole to the cytoplasm during stress to promote tRNA and rRNA cleavage and to activate separately a downstream pathway that promotes cell death. Involved in cell size, vacuolar morphology and growth at high temperatures and high salt concentration.</text>
</comment>
<keyword evidence="7" id="KW-0540">Nuclease</keyword>
<reference evidence="20 21" key="1">
    <citation type="journal article" date="2023" name="Elife">
        <title>Identification of key yeast species and microbe-microbe interactions impacting larval growth of Drosophila in the wild.</title>
        <authorList>
            <person name="Mure A."/>
            <person name="Sugiura Y."/>
            <person name="Maeda R."/>
            <person name="Honda K."/>
            <person name="Sakurai N."/>
            <person name="Takahashi Y."/>
            <person name="Watada M."/>
            <person name="Katoh T."/>
            <person name="Gotoh A."/>
            <person name="Gotoh Y."/>
            <person name="Taniguchi I."/>
            <person name="Nakamura K."/>
            <person name="Hayashi T."/>
            <person name="Katayama T."/>
            <person name="Uemura T."/>
            <person name="Hattori Y."/>
        </authorList>
    </citation>
    <scope>NUCLEOTIDE SEQUENCE [LARGE SCALE GENOMIC DNA]</scope>
    <source>
        <strain evidence="20 21">PK-24</strain>
    </source>
</reference>
<evidence type="ECO:0000256" key="14">
    <source>
        <dbReference type="ARBA" id="ARBA00025494"/>
    </source>
</evidence>
<protein>
    <recommendedName>
        <fullName evidence="15">Ribonuclease T2-like</fullName>
        <ecNumber evidence="4">4.6.1.19</ecNumber>
    </recommendedName>
</protein>
<proteinExistence type="inferred from homology"/>
<dbReference type="PANTHER" id="PTHR11240:SF22">
    <property type="entry name" value="RIBONUCLEASE T2"/>
    <property type="match status" value="1"/>
</dbReference>
<evidence type="ECO:0000256" key="18">
    <source>
        <dbReference type="SAM" id="SignalP"/>
    </source>
</evidence>
<dbReference type="PROSITE" id="PS00531">
    <property type="entry name" value="RNASE_T2_2"/>
    <property type="match status" value="1"/>
</dbReference>
<feature type="domain" description="RNase T2-like C-terminal" evidence="19">
    <location>
        <begin position="338"/>
        <end position="440"/>
    </location>
</feature>
<dbReference type="InterPro" id="IPR018188">
    <property type="entry name" value="RNase_T2_His_AS_1"/>
</dbReference>
<keyword evidence="21" id="KW-1185">Reference proteome</keyword>
<evidence type="ECO:0000256" key="6">
    <source>
        <dbReference type="ARBA" id="ARBA00022554"/>
    </source>
</evidence>
<evidence type="ECO:0000256" key="2">
    <source>
        <dbReference type="ARBA" id="ARBA00004496"/>
    </source>
</evidence>
<comment type="similarity">
    <text evidence="3 17">Belongs to the RNase T2 family.</text>
</comment>
<evidence type="ECO:0000256" key="11">
    <source>
        <dbReference type="ARBA" id="ARBA00023157"/>
    </source>
</evidence>
<dbReference type="GO" id="GO:0016787">
    <property type="term" value="F:hydrolase activity"/>
    <property type="evidence" value="ECO:0007669"/>
    <property type="project" value="UniProtKB-KW"/>
</dbReference>
<dbReference type="InterPro" id="IPR033697">
    <property type="entry name" value="Ribonuclease_T2_eukaryotic"/>
</dbReference>
<evidence type="ECO:0000256" key="4">
    <source>
        <dbReference type="ARBA" id="ARBA00012571"/>
    </source>
</evidence>
<dbReference type="InterPro" id="IPR057328">
    <property type="entry name" value="RNaseT2L_C"/>
</dbReference>
<dbReference type="GO" id="GO:0033897">
    <property type="term" value="F:ribonuclease T2 activity"/>
    <property type="evidence" value="ECO:0007669"/>
    <property type="project" value="UniProtKB-EC"/>
</dbReference>
<evidence type="ECO:0000259" key="19">
    <source>
        <dbReference type="Pfam" id="PF25488"/>
    </source>
</evidence>
<keyword evidence="8 18" id="KW-0732">Signal</keyword>
<evidence type="ECO:0000256" key="1">
    <source>
        <dbReference type="ARBA" id="ARBA00004410"/>
    </source>
</evidence>
<sequence>MNYQTLCSILLSLASANAVFVSSYDQPLSCPKYTYTLPADASSSSLSSSSAAATSSSSAPSSLKPSSSAGPVPSQLPSIFNSCPADLPLSCSTDASNVDSCCVEAPGGVLLQTQFWDYNPSTGPNDSWTIHGLWPDNCDGSYSSYCDDSMNVNSIKSVLQSFNETELLDFMNTYWKDYQGNDDDLWTHEFNKHATCMSTLKPDCFTDKTSNLGAVEFFKQVTSMFENLPSYKWLSDAGIVPSNDVKYAKTDIAAALNAKFGAEVYFACDKNGAIDEIWYYYHLKGRVIDGDYQPIDYIGKNSCPDQISYPLKNNYPSASNSASPSASSKPTINGYLSPEGQQGCLISDGSWFVGGTCATYHLETAPFGGYNLKSSKGYCGFVSGDLTCSSSVTATQFDLSSDGYLTYGGLDSWTADHSPAANEKVKVQSGSAETVTFKLDFQKK</sequence>
<keyword evidence="10" id="KW-0378">Hydrolase</keyword>
<evidence type="ECO:0000256" key="8">
    <source>
        <dbReference type="ARBA" id="ARBA00022729"/>
    </source>
</evidence>
<evidence type="ECO:0000256" key="17">
    <source>
        <dbReference type="RuleBase" id="RU004328"/>
    </source>
</evidence>
<feature type="signal peptide" evidence="18">
    <location>
        <begin position="1"/>
        <end position="18"/>
    </location>
</feature>
<evidence type="ECO:0000256" key="13">
    <source>
        <dbReference type="ARBA" id="ARBA00023239"/>
    </source>
</evidence>
<evidence type="ECO:0000313" key="21">
    <source>
        <dbReference type="Proteomes" id="UP001378960"/>
    </source>
</evidence>
<comment type="subcellular location">
    <subcellularLocation>
        <location evidence="2">Cytoplasm</location>
    </subcellularLocation>
    <subcellularLocation>
        <location evidence="1">Vacuole lumen</location>
    </subcellularLocation>
</comment>
<keyword evidence="9" id="KW-0255">Endonuclease</keyword>
<evidence type="ECO:0000256" key="15">
    <source>
        <dbReference type="ARBA" id="ARBA00071169"/>
    </source>
</evidence>
<dbReference type="PANTHER" id="PTHR11240">
    <property type="entry name" value="RIBONUCLEASE T2"/>
    <property type="match status" value="1"/>
</dbReference>
<keyword evidence="13" id="KW-0456">Lyase</keyword>
<dbReference type="EC" id="4.6.1.19" evidence="4"/>
<evidence type="ECO:0000256" key="3">
    <source>
        <dbReference type="ARBA" id="ARBA00007469"/>
    </source>
</evidence>
<keyword evidence="6" id="KW-0926">Vacuole</keyword>
<dbReference type="GO" id="GO:0005775">
    <property type="term" value="C:vacuolar lumen"/>
    <property type="evidence" value="ECO:0007669"/>
    <property type="project" value="UniProtKB-SubCell"/>
</dbReference>
<comment type="caution">
    <text evidence="20">The sequence shown here is derived from an EMBL/GenBank/DDBJ whole genome shotgun (WGS) entry which is preliminary data.</text>
</comment>
<dbReference type="PROSITE" id="PS00530">
    <property type="entry name" value="RNASE_T2_1"/>
    <property type="match status" value="1"/>
</dbReference>
<evidence type="ECO:0000256" key="5">
    <source>
        <dbReference type="ARBA" id="ARBA00022490"/>
    </source>
</evidence>
<feature type="chain" id="PRO_5043517857" description="Ribonuclease T2-like" evidence="18">
    <location>
        <begin position="19"/>
        <end position="444"/>
    </location>
</feature>
<dbReference type="AlphaFoldDB" id="A0AAV5RBR8"/>
<dbReference type="InterPro" id="IPR001568">
    <property type="entry name" value="RNase_T2-like"/>
</dbReference>
<dbReference type="Gene3D" id="3.90.730.10">
    <property type="entry name" value="Ribonuclease T2-like"/>
    <property type="match status" value="1"/>
</dbReference>
<dbReference type="Pfam" id="PF25488">
    <property type="entry name" value="RNaseT2L_C"/>
    <property type="match status" value="1"/>
</dbReference>
<dbReference type="Pfam" id="PF00445">
    <property type="entry name" value="Ribonuclease_T2"/>
    <property type="match status" value="1"/>
</dbReference>
<evidence type="ECO:0000256" key="10">
    <source>
        <dbReference type="ARBA" id="ARBA00022801"/>
    </source>
</evidence>
<evidence type="ECO:0000256" key="7">
    <source>
        <dbReference type="ARBA" id="ARBA00022722"/>
    </source>
</evidence>
<dbReference type="InterPro" id="IPR033130">
    <property type="entry name" value="RNase_T2_His_AS_2"/>
</dbReference>
<name>A0AAV5RBR8_PICKL</name>
<dbReference type="GO" id="GO:0003723">
    <property type="term" value="F:RNA binding"/>
    <property type="evidence" value="ECO:0007669"/>
    <property type="project" value="InterPro"/>
</dbReference>
<organism evidence="20 21">
    <name type="scientific">Pichia kluyveri</name>
    <name type="common">Yeast</name>
    <dbReference type="NCBI Taxonomy" id="36015"/>
    <lineage>
        <taxon>Eukaryota</taxon>
        <taxon>Fungi</taxon>
        <taxon>Dikarya</taxon>
        <taxon>Ascomycota</taxon>
        <taxon>Saccharomycotina</taxon>
        <taxon>Pichiomycetes</taxon>
        <taxon>Pichiales</taxon>
        <taxon>Pichiaceae</taxon>
        <taxon>Pichia</taxon>
    </lineage>
</organism>
<evidence type="ECO:0000313" key="20">
    <source>
        <dbReference type="EMBL" id="GMM48638.1"/>
    </source>
</evidence>
<gene>
    <name evidence="20" type="ORF">DAPK24_052360</name>
</gene>
<dbReference type="InterPro" id="IPR036430">
    <property type="entry name" value="RNase_T2-like_sf"/>
</dbReference>
<keyword evidence="5" id="KW-0963">Cytoplasm</keyword>
<feature type="active site" evidence="16">
    <location>
        <position position="189"/>
    </location>
</feature>
<evidence type="ECO:0000256" key="9">
    <source>
        <dbReference type="ARBA" id="ARBA00022759"/>
    </source>
</evidence>
<dbReference type="FunFam" id="3.90.730.10:FF:000004">
    <property type="entry name" value="Ribonuclease T2-like"/>
    <property type="match status" value="1"/>
</dbReference>
<feature type="active site" evidence="16">
    <location>
        <position position="193"/>
    </location>
</feature>
<dbReference type="GO" id="GO:0005576">
    <property type="term" value="C:extracellular region"/>
    <property type="evidence" value="ECO:0007669"/>
    <property type="project" value="TreeGrafter"/>
</dbReference>